<gene>
    <name evidence="10" type="ORF">PPG34_12470</name>
</gene>
<dbReference type="PROSITE" id="PS00365">
    <property type="entry name" value="NIR_SIR"/>
    <property type="match status" value="2"/>
</dbReference>
<dbReference type="PANTHER" id="PTHR32439:SF0">
    <property type="entry name" value="FERREDOXIN--NITRITE REDUCTASE, CHLOROPLASTIC"/>
    <property type="match status" value="1"/>
</dbReference>
<evidence type="ECO:0000256" key="6">
    <source>
        <dbReference type="ARBA" id="ARBA00023004"/>
    </source>
</evidence>
<evidence type="ECO:0000256" key="7">
    <source>
        <dbReference type="ARBA" id="ARBA00023014"/>
    </source>
</evidence>
<dbReference type="RefSeq" id="WP_313833671.1">
    <property type="nucleotide sequence ID" value="NZ_JAQOUE010000001.1"/>
</dbReference>
<evidence type="ECO:0000256" key="4">
    <source>
        <dbReference type="ARBA" id="ARBA00022723"/>
    </source>
</evidence>
<dbReference type="PRINTS" id="PR00397">
    <property type="entry name" value="SIROHAEM"/>
</dbReference>
<evidence type="ECO:0000256" key="3">
    <source>
        <dbReference type="ARBA" id="ARBA00022617"/>
    </source>
</evidence>
<feature type="domain" description="Nitrite/Sulfite reductase ferredoxin-like" evidence="9">
    <location>
        <begin position="50"/>
        <end position="112"/>
    </location>
</feature>
<keyword evidence="6" id="KW-0408">Iron</keyword>
<dbReference type="EMBL" id="JAQOUE010000001">
    <property type="protein sequence ID" value="MDT7043166.1"/>
    <property type="molecule type" value="Genomic_DNA"/>
</dbReference>
<keyword evidence="2" id="KW-0004">4Fe-4S</keyword>
<dbReference type="PANTHER" id="PTHR32439">
    <property type="entry name" value="FERREDOXIN--NITRITE REDUCTASE, CHLOROPLASTIC"/>
    <property type="match status" value="1"/>
</dbReference>
<organism evidence="10 11">
    <name type="scientific">Candidatus Nitronereus thalassa</name>
    <dbReference type="NCBI Taxonomy" id="3020898"/>
    <lineage>
        <taxon>Bacteria</taxon>
        <taxon>Pseudomonadati</taxon>
        <taxon>Nitrospirota</taxon>
        <taxon>Nitrospiria</taxon>
        <taxon>Nitrospirales</taxon>
        <taxon>Nitrospiraceae</taxon>
        <taxon>Candidatus Nitronereus</taxon>
    </lineage>
</organism>
<feature type="domain" description="Nitrite/sulphite reductase 4Fe-4S" evidence="8">
    <location>
        <begin position="123"/>
        <end position="280"/>
    </location>
</feature>
<dbReference type="Pfam" id="PF03460">
    <property type="entry name" value="NIR_SIR_ferr"/>
    <property type="match status" value="2"/>
</dbReference>
<evidence type="ECO:0000313" key="10">
    <source>
        <dbReference type="EMBL" id="MDT7043166.1"/>
    </source>
</evidence>
<accession>A0ABU3K9S8</accession>
<keyword evidence="7" id="KW-0411">Iron-sulfur</keyword>
<evidence type="ECO:0000259" key="9">
    <source>
        <dbReference type="Pfam" id="PF03460"/>
    </source>
</evidence>
<sequence length="532" mass="58401">MNKFEVLKHERDGLDIMEDLPMLAKTGWESISDDDIQRLKWYGLFLRNPTPGYFMIRVRIPGGRATSAQLRTLAEIALTFGNGQLDFTTRQQIQLRHLRIEHVPEAFARMDEVGLTSLQTGLDNVRNIMTCPVAGLSPTECLDATSVVHALNEEIVGNREYTNLPRKFNVVITGCPDNCLHAETQDLALVPATKDIDGETKVGFNVLVGGKLGSGGFRIATPLDVFVLPEDAVQVSCAVIKAFRDYGFRDSRTTARLAFLLEEWGEVRFRVEVERQLGHHLLTAGKDARKNSENLHGGVFRQPQMGLNYAGLHIPVGRIEGKGLLKLCELAERFGTSALRLGANQTLVIPNIHDKALGEFLEEPVLQKFGYNPSPIRKGLVSCVGSDYCNLAVIETKSQAMKTAAALEAKVVSEIKPITMHWSGCPAGCGNHLVADIGLLGKKIKRRGQIVEAVDVYVGGRSGPDAKLATKLLEDVPCEELAEVLAGVVPYHAREKMHREKKRMRPKSASVRTSTAVVSPSSLVKESVAGRL</sequence>
<dbReference type="Pfam" id="PF01077">
    <property type="entry name" value="NIR_SIR"/>
    <property type="match status" value="2"/>
</dbReference>
<keyword evidence="3" id="KW-0349">Heme</keyword>
<reference evidence="10 11" key="1">
    <citation type="journal article" date="2023" name="ISME J.">
        <title>Cultivation and genomic characterization of novel and ubiquitous marine nitrite-oxidizing bacteria from the Nitrospirales.</title>
        <authorList>
            <person name="Mueller A.J."/>
            <person name="Daebeler A."/>
            <person name="Herbold C.W."/>
            <person name="Kirkegaard R.H."/>
            <person name="Daims H."/>
        </authorList>
    </citation>
    <scope>NUCLEOTIDE SEQUENCE [LARGE SCALE GENOMIC DNA]</scope>
    <source>
        <strain evidence="10 11">EB</strain>
    </source>
</reference>
<feature type="domain" description="Nitrite/Sulfite reductase ferredoxin-like" evidence="9">
    <location>
        <begin position="302"/>
        <end position="363"/>
    </location>
</feature>
<comment type="caution">
    <text evidence="10">The sequence shown here is derived from an EMBL/GenBank/DDBJ whole genome shotgun (WGS) entry which is preliminary data.</text>
</comment>
<dbReference type="Gene3D" id="3.30.413.10">
    <property type="entry name" value="Sulfite Reductase Hemoprotein, domain 1"/>
    <property type="match status" value="2"/>
</dbReference>
<evidence type="ECO:0000256" key="1">
    <source>
        <dbReference type="ARBA" id="ARBA00010429"/>
    </source>
</evidence>
<protein>
    <submittedName>
        <fullName evidence="10">Ferredoxin--nitrite reductase</fullName>
    </submittedName>
</protein>
<dbReference type="SUPFAM" id="SSF56014">
    <property type="entry name" value="Nitrite and sulphite reductase 4Fe-4S domain-like"/>
    <property type="match status" value="2"/>
</dbReference>
<dbReference type="InterPro" id="IPR006066">
    <property type="entry name" value="NO2/SO3_Rdtase_FeS/sirohaem_BS"/>
</dbReference>
<dbReference type="InterPro" id="IPR006067">
    <property type="entry name" value="NO2/SO3_Rdtase_4Fe4S_dom"/>
</dbReference>
<evidence type="ECO:0000256" key="5">
    <source>
        <dbReference type="ARBA" id="ARBA00023002"/>
    </source>
</evidence>
<proteinExistence type="inferred from homology"/>
<keyword evidence="4" id="KW-0479">Metal-binding</keyword>
<dbReference type="Proteomes" id="UP001250932">
    <property type="component" value="Unassembled WGS sequence"/>
</dbReference>
<dbReference type="InterPro" id="IPR051329">
    <property type="entry name" value="NIR_SIR_4Fe-4S"/>
</dbReference>
<evidence type="ECO:0000313" key="11">
    <source>
        <dbReference type="Proteomes" id="UP001250932"/>
    </source>
</evidence>
<dbReference type="InterPro" id="IPR036136">
    <property type="entry name" value="Nit/Sulf_reduc_fer-like_dom_sf"/>
</dbReference>
<feature type="domain" description="Nitrite/sulphite reductase 4Fe-4S" evidence="8">
    <location>
        <begin position="420"/>
        <end position="504"/>
    </location>
</feature>
<evidence type="ECO:0000259" key="8">
    <source>
        <dbReference type="Pfam" id="PF01077"/>
    </source>
</evidence>
<keyword evidence="11" id="KW-1185">Reference proteome</keyword>
<keyword evidence="5" id="KW-0560">Oxidoreductase</keyword>
<dbReference type="Gene3D" id="3.90.480.20">
    <property type="match status" value="1"/>
</dbReference>
<comment type="similarity">
    <text evidence="1">Belongs to the nitrite and sulfite reductase 4Fe-4S domain family.</text>
</comment>
<dbReference type="SUPFAM" id="SSF55124">
    <property type="entry name" value="Nitrite/Sulfite reductase N-terminal domain-like"/>
    <property type="match status" value="2"/>
</dbReference>
<dbReference type="InterPro" id="IPR045854">
    <property type="entry name" value="NO2/SO3_Rdtase_4Fe4S_sf"/>
</dbReference>
<dbReference type="InterPro" id="IPR005117">
    <property type="entry name" value="NiRdtase/SiRdtase_haem-b_fer"/>
</dbReference>
<name>A0ABU3K9S8_9BACT</name>
<evidence type="ECO:0000256" key="2">
    <source>
        <dbReference type="ARBA" id="ARBA00022485"/>
    </source>
</evidence>